<name>A0AA85KF58_TRIRE</name>
<dbReference type="Proteomes" id="UP000050795">
    <property type="component" value="Unassembled WGS sequence"/>
</dbReference>
<keyword evidence="1" id="KW-0812">Transmembrane</keyword>
<evidence type="ECO:0000313" key="3">
    <source>
        <dbReference type="WBParaSite" id="TREG1_8940.1"/>
    </source>
</evidence>
<accession>A0AA85KF58</accession>
<evidence type="ECO:0000256" key="1">
    <source>
        <dbReference type="SAM" id="Phobius"/>
    </source>
</evidence>
<sequence length="321" mass="36989">MVTYPIEHGYSPVYLKQAQLMSIHFVRIHSKLVTAPGCHEHEHGSNEGHCKSGYEPWTFNVYFPAGGWTGDILFQAPCNAELFLTALSMSGVDPTFWSVGWRFVPYGDVDDSKVVETGVDSNINWTHPVHICVDSSPVPCFSSTDLIDNVTELNSYDLSSAHIRASNYWRARWLALTGSKQQYSGTWQCWIQGLAITEHPVKTSFPIRWLTNEVHMKIVPRKHVYRWWTTIELWRVIALIMAPLNIVFIFIIFLIGWYSANRYKNQMKQKERSIGGKKKFLLSQHMTDTESTKQTPAVYLDRFLQKSGIRSYKEYAIRTKS</sequence>
<dbReference type="AlphaFoldDB" id="A0AA85KF58"/>
<keyword evidence="1" id="KW-1133">Transmembrane helix</keyword>
<reference evidence="3" key="2">
    <citation type="submission" date="2023-11" db="UniProtKB">
        <authorList>
            <consortium name="WormBaseParasite"/>
        </authorList>
    </citation>
    <scope>IDENTIFICATION</scope>
</reference>
<organism evidence="2 3">
    <name type="scientific">Trichobilharzia regenti</name>
    <name type="common">Nasal bird schistosome</name>
    <dbReference type="NCBI Taxonomy" id="157069"/>
    <lineage>
        <taxon>Eukaryota</taxon>
        <taxon>Metazoa</taxon>
        <taxon>Spiralia</taxon>
        <taxon>Lophotrochozoa</taxon>
        <taxon>Platyhelminthes</taxon>
        <taxon>Trematoda</taxon>
        <taxon>Digenea</taxon>
        <taxon>Strigeidida</taxon>
        <taxon>Schistosomatoidea</taxon>
        <taxon>Schistosomatidae</taxon>
        <taxon>Trichobilharzia</taxon>
    </lineage>
</organism>
<reference evidence="2" key="1">
    <citation type="submission" date="2022-06" db="EMBL/GenBank/DDBJ databases">
        <authorList>
            <person name="Berger JAMES D."/>
            <person name="Berger JAMES D."/>
        </authorList>
    </citation>
    <scope>NUCLEOTIDE SEQUENCE [LARGE SCALE GENOMIC DNA]</scope>
</reference>
<proteinExistence type="predicted"/>
<protein>
    <submittedName>
        <fullName evidence="3">Uncharacterized protein</fullName>
    </submittedName>
</protein>
<keyword evidence="1" id="KW-0472">Membrane</keyword>
<evidence type="ECO:0000313" key="2">
    <source>
        <dbReference type="Proteomes" id="UP000050795"/>
    </source>
</evidence>
<dbReference type="WBParaSite" id="TREG1_8940.1">
    <property type="protein sequence ID" value="TREG1_8940.1"/>
    <property type="gene ID" value="TREG1_8940"/>
</dbReference>
<keyword evidence="2" id="KW-1185">Reference proteome</keyword>
<feature type="transmembrane region" description="Helical" evidence="1">
    <location>
        <begin position="233"/>
        <end position="260"/>
    </location>
</feature>